<dbReference type="PANTHER" id="PTHR32347:SF14">
    <property type="entry name" value="EFFLUX SYSTEM COMPONENT YKNX-RELATED"/>
    <property type="match status" value="1"/>
</dbReference>
<dbReference type="InterPro" id="IPR058624">
    <property type="entry name" value="MdtA-like_HH"/>
</dbReference>
<protein>
    <submittedName>
        <fullName evidence="9">Efflux RND transporter periplasmic adaptor subunit</fullName>
    </submittedName>
</protein>
<dbReference type="Pfam" id="PF25917">
    <property type="entry name" value="BSH_RND"/>
    <property type="match status" value="1"/>
</dbReference>
<dbReference type="InterPro" id="IPR006143">
    <property type="entry name" value="RND_pump_MFP"/>
</dbReference>
<dbReference type="GO" id="GO:0016020">
    <property type="term" value="C:membrane"/>
    <property type="evidence" value="ECO:0007669"/>
    <property type="project" value="InterPro"/>
</dbReference>
<accession>A0A3N0VJU1</accession>
<evidence type="ECO:0000256" key="5">
    <source>
        <dbReference type="SAM" id="MobiDB-lite"/>
    </source>
</evidence>
<dbReference type="InterPro" id="IPR058625">
    <property type="entry name" value="MdtA-like_BSH"/>
</dbReference>
<feature type="domain" description="Multidrug resistance protein MdtA-like alpha-helical hairpin" evidence="6">
    <location>
        <begin position="100"/>
        <end position="175"/>
    </location>
</feature>
<dbReference type="PANTHER" id="PTHR32347">
    <property type="entry name" value="EFFLUX SYSTEM COMPONENT YKNX-RELATED"/>
    <property type="match status" value="1"/>
</dbReference>
<feature type="domain" description="Multidrug resistance protein MdtA-like barrel-sandwich hybrid" evidence="7">
    <location>
        <begin position="52"/>
        <end position="205"/>
    </location>
</feature>
<feature type="region of interest" description="Disordered" evidence="5">
    <location>
        <begin position="319"/>
        <end position="346"/>
    </location>
</feature>
<name>A0A3N0VJU1_9GAMM</name>
<dbReference type="Gene3D" id="2.40.50.100">
    <property type="match status" value="1"/>
</dbReference>
<evidence type="ECO:0000256" key="3">
    <source>
        <dbReference type="ARBA" id="ARBA00023054"/>
    </source>
</evidence>
<feature type="domain" description="CusB-like beta-barrel" evidence="8">
    <location>
        <begin position="218"/>
        <end position="293"/>
    </location>
</feature>
<dbReference type="Pfam" id="PF25954">
    <property type="entry name" value="Beta-barrel_RND_2"/>
    <property type="match status" value="1"/>
</dbReference>
<feature type="region of interest" description="Disordered" evidence="5">
    <location>
        <begin position="396"/>
        <end position="416"/>
    </location>
</feature>
<keyword evidence="3 4" id="KW-0175">Coiled coil</keyword>
<evidence type="ECO:0000259" key="7">
    <source>
        <dbReference type="Pfam" id="PF25917"/>
    </source>
</evidence>
<evidence type="ECO:0000259" key="8">
    <source>
        <dbReference type="Pfam" id="PF25954"/>
    </source>
</evidence>
<proteinExistence type="inferred from homology"/>
<dbReference type="Gene3D" id="1.10.287.470">
    <property type="entry name" value="Helix hairpin bin"/>
    <property type="match status" value="1"/>
</dbReference>
<dbReference type="InterPro" id="IPR058792">
    <property type="entry name" value="Beta-barrel_RND_2"/>
</dbReference>
<dbReference type="AlphaFoldDB" id="A0A3N0VJU1"/>
<reference evidence="9 10" key="1">
    <citation type="submission" date="2018-10" db="EMBL/GenBank/DDBJ databases">
        <authorList>
            <person name="Chen W.-M."/>
        </authorList>
    </citation>
    <scope>NUCLEOTIDE SEQUENCE [LARGE SCALE GENOMIC DNA]</scope>
    <source>
        <strain evidence="9 10">THS-13</strain>
    </source>
</reference>
<dbReference type="GO" id="GO:0030313">
    <property type="term" value="C:cell envelope"/>
    <property type="evidence" value="ECO:0007669"/>
    <property type="project" value="UniProtKB-SubCell"/>
</dbReference>
<feature type="coiled-coil region" evidence="4">
    <location>
        <begin position="99"/>
        <end position="164"/>
    </location>
</feature>
<dbReference type="InParanoid" id="A0A3N0VJU1"/>
<dbReference type="NCBIfam" id="TIGR01730">
    <property type="entry name" value="RND_mfp"/>
    <property type="match status" value="1"/>
</dbReference>
<evidence type="ECO:0000256" key="4">
    <source>
        <dbReference type="SAM" id="Coils"/>
    </source>
</evidence>
<feature type="compositionally biased region" description="Low complexity" evidence="5">
    <location>
        <begin position="403"/>
        <end position="416"/>
    </location>
</feature>
<evidence type="ECO:0000313" key="10">
    <source>
        <dbReference type="Proteomes" id="UP000282106"/>
    </source>
</evidence>
<dbReference type="GO" id="GO:0022857">
    <property type="term" value="F:transmembrane transporter activity"/>
    <property type="evidence" value="ECO:0007669"/>
    <property type="project" value="InterPro"/>
</dbReference>
<dbReference type="Gene3D" id="2.40.30.170">
    <property type="match status" value="1"/>
</dbReference>
<dbReference type="PROSITE" id="PS51257">
    <property type="entry name" value="PROKAR_LIPOPROTEIN"/>
    <property type="match status" value="1"/>
</dbReference>
<comment type="subcellular location">
    <subcellularLocation>
        <location evidence="1">Cell envelope</location>
    </subcellularLocation>
</comment>
<gene>
    <name evidence="9" type="ORF">ED208_00325</name>
</gene>
<dbReference type="Pfam" id="PF25876">
    <property type="entry name" value="HH_MFP_RND"/>
    <property type="match status" value="1"/>
</dbReference>
<dbReference type="SUPFAM" id="SSF111369">
    <property type="entry name" value="HlyD-like secretion proteins"/>
    <property type="match status" value="1"/>
</dbReference>
<dbReference type="EMBL" id="RJVO01000001">
    <property type="protein sequence ID" value="ROH93022.1"/>
    <property type="molecule type" value="Genomic_DNA"/>
</dbReference>
<dbReference type="FunCoup" id="A0A3N0VJU1">
    <property type="interactions" value="275"/>
</dbReference>
<comment type="similarity">
    <text evidence="2">Belongs to the membrane fusion protein (MFP) (TC 8.A.1) family.</text>
</comment>
<keyword evidence="10" id="KW-1185">Reference proteome</keyword>
<comment type="caution">
    <text evidence="9">The sequence shown here is derived from an EMBL/GenBank/DDBJ whole genome shotgun (WGS) entry which is preliminary data.</text>
</comment>
<evidence type="ECO:0000256" key="2">
    <source>
        <dbReference type="ARBA" id="ARBA00009477"/>
    </source>
</evidence>
<dbReference type="RefSeq" id="WP_123209874.1">
    <property type="nucleotide sequence ID" value="NZ_RJVO01000001.1"/>
</dbReference>
<dbReference type="Proteomes" id="UP000282106">
    <property type="component" value="Unassembled WGS sequence"/>
</dbReference>
<organism evidence="9 10">
    <name type="scientific">Stagnimonas aquatica</name>
    <dbReference type="NCBI Taxonomy" id="2689987"/>
    <lineage>
        <taxon>Bacteria</taxon>
        <taxon>Pseudomonadati</taxon>
        <taxon>Pseudomonadota</taxon>
        <taxon>Gammaproteobacteria</taxon>
        <taxon>Nevskiales</taxon>
        <taxon>Nevskiaceae</taxon>
        <taxon>Stagnimonas</taxon>
    </lineage>
</organism>
<sequence length="416" mass="43044">MRHPLLSLLILLGLAGCGQEASDKTQISAVVVERGDVAAAVTAGGTLQALVTVQVGSQVSGRIASLEADYNSIVKKGQVVARIDPQQLQAAVRRTEANVAAATGNVAKSKATLADAERQLRRARELLPQGYVSQAEIDSLATAVEQAQAEVAAQQGALAQARAAYSEAQVNLDYTVIRSPTDGMVVTRSVDVGQTVAASLQAPVLFTIAQDLKKMQVHTSVAESDVGQLKEGMAAEFSVDAYPARKFQGRVSQVRVSPTTVQNVVTYDAVVDVENPELELKPGMTANVSFRTAEAKDVLKVANAALRFKPPQAWLDAAKAAREKAGSGGGPAAGGNGNGSERQRDPTIKRVWKKPADGSDPVPVPVRVGVTDGAVSQITPLREGTLAEGDQLVTGVSGGAAAAGGKSSGMAPPGPF</sequence>
<evidence type="ECO:0000259" key="6">
    <source>
        <dbReference type="Pfam" id="PF25876"/>
    </source>
</evidence>
<evidence type="ECO:0000313" key="9">
    <source>
        <dbReference type="EMBL" id="ROH93022.1"/>
    </source>
</evidence>
<dbReference type="InterPro" id="IPR050465">
    <property type="entry name" value="UPF0194_transport"/>
</dbReference>
<evidence type="ECO:0000256" key="1">
    <source>
        <dbReference type="ARBA" id="ARBA00004196"/>
    </source>
</evidence>
<feature type="compositionally biased region" description="Gly residues" evidence="5">
    <location>
        <begin position="326"/>
        <end position="338"/>
    </location>
</feature>